<feature type="compositionally biased region" description="Acidic residues" evidence="4">
    <location>
        <begin position="652"/>
        <end position="665"/>
    </location>
</feature>
<feature type="compositionally biased region" description="Acidic residues" evidence="4">
    <location>
        <begin position="625"/>
        <end position="634"/>
    </location>
</feature>
<protein>
    <submittedName>
        <fullName evidence="6">Nucleolar complex protein 2 homolog isoform X4</fullName>
    </submittedName>
</protein>
<keyword evidence="5" id="KW-1185">Reference proteome</keyword>
<dbReference type="SUPFAM" id="SSF48371">
    <property type="entry name" value="ARM repeat"/>
    <property type="match status" value="1"/>
</dbReference>
<evidence type="ECO:0000313" key="6">
    <source>
        <dbReference type="RefSeq" id="XP_070462384.1"/>
    </source>
</evidence>
<feature type="region of interest" description="Disordered" evidence="4">
    <location>
        <begin position="1"/>
        <end position="82"/>
    </location>
</feature>
<sequence>MAAARGRKRRLAELTVDEFLASGFDSESESESEGTPDAEPRAGRGAGRSRDGPGGSPAASRRQGCASEHKDQLSRLKDRDPEFYKFLQENDQSLLNFSDSDSSEDEEEQLHSLPDVLEEASEEGNEEGEDGFRRGSQGKKRDFAPVTLAMVERWKQAAKHLTPKLFHEVVQAFRAAVATTQGDQERAEASKFQVTDSAVFNALVTFCIRDLLSCLQKLLLERAPKDNSRVLQPSSSPLWGKLRLDVKAYLSSVIQLVACVAEATVAAAVLQHVSSAVPYYLTFPKQCRVLLKRMVVLWSTGEETLRVLAFLVLIRVCRHKKDTFLSPVLKQMYITYVRNCKFTSPSALPLINFMQRTLTELFALDTSVAYQHAFLYIRQLAIHLRNAMTTCKKVFQQVDFNRRPGRMSSKPINFAVILKVSKLNLQEKAYRDGLVEQLYDLTLEYLHSQAHSIAFPELALPAILQLKSFLRECKVANYCRQVRQLLEKVQENVEFIHSQRQRVSFGVSEQHAADAWEKQTREEGTPLTKYYSQWRKLRDREIQLEISGKERLEDLNFPEIKRRKVGDRKDEDREEFKDLFDLDSDEDDDTTDFSERGTPGSPRPRQRVEEEEEEEEDGSRSGPEEASDSEDGGPDAEAGLDPRELWQLAQGPEDELQDLLLSEED</sequence>
<dbReference type="PANTHER" id="PTHR12687:SF4">
    <property type="entry name" value="NUCLEOLAR COMPLEX PROTEIN 2 HOMOLOG"/>
    <property type="match status" value="1"/>
</dbReference>
<accession>A0ABM4NBQ9</accession>
<feature type="compositionally biased region" description="Basic residues" evidence="4">
    <location>
        <begin position="1"/>
        <end position="10"/>
    </location>
</feature>
<dbReference type="PANTHER" id="PTHR12687">
    <property type="entry name" value="NUCLEOLAR COMPLEX 2 AND RAD4-RELATED"/>
    <property type="match status" value="1"/>
</dbReference>
<feature type="region of interest" description="Disordered" evidence="4">
    <location>
        <begin position="95"/>
        <end position="139"/>
    </location>
</feature>
<feature type="compositionally biased region" description="Basic and acidic residues" evidence="4">
    <location>
        <begin position="67"/>
        <end position="82"/>
    </location>
</feature>
<comment type="similarity">
    <text evidence="2">Belongs to the NOC2 family.</text>
</comment>
<organism evidence="5 6">
    <name type="scientific">Equus przewalskii</name>
    <name type="common">Przewalski's horse</name>
    <name type="synonym">Equus caballus przewalskii</name>
    <dbReference type="NCBI Taxonomy" id="9798"/>
    <lineage>
        <taxon>Eukaryota</taxon>
        <taxon>Metazoa</taxon>
        <taxon>Chordata</taxon>
        <taxon>Craniata</taxon>
        <taxon>Vertebrata</taxon>
        <taxon>Euteleostomi</taxon>
        <taxon>Mammalia</taxon>
        <taxon>Eutheria</taxon>
        <taxon>Laurasiatheria</taxon>
        <taxon>Perissodactyla</taxon>
        <taxon>Equidae</taxon>
        <taxon>Equus</taxon>
    </lineage>
</organism>
<evidence type="ECO:0000256" key="1">
    <source>
        <dbReference type="ARBA" id="ARBA00004123"/>
    </source>
</evidence>
<feature type="compositionally biased region" description="Acidic residues" evidence="4">
    <location>
        <begin position="581"/>
        <end position="592"/>
    </location>
</feature>
<name>A0ABM4NBQ9_EQUPR</name>
<proteinExistence type="inferred from homology"/>
<comment type="subcellular location">
    <subcellularLocation>
        <location evidence="1">Nucleus</location>
    </subcellularLocation>
</comment>
<evidence type="ECO:0000313" key="5">
    <source>
        <dbReference type="Proteomes" id="UP001652662"/>
    </source>
</evidence>
<feature type="compositionally biased region" description="Acidic residues" evidence="4">
    <location>
        <begin position="116"/>
        <end position="129"/>
    </location>
</feature>
<feature type="compositionally biased region" description="Basic and acidic residues" evidence="4">
    <location>
        <begin position="567"/>
        <end position="580"/>
    </location>
</feature>
<dbReference type="Pfam" id="PF03715">
    <property type="entry name" value="Noc2"/>
    <property type="match status" value="1"/>
</dbReference>
<feature type="compositionally biased region" description="Acidic residues" evidence="4">
    <location>
        <begin position="26"/>
        <end position="36"/>
    </location>
</feature>
<dbReference type="Proteomes" id="UP001652662">
    <property type="component" value="Chromosome 2"/>
</dbReference>
<reference evidence="6" key="2">
    <citation type="submission" date="2025-08" db="UniProtKB">
        <authorList>
            <consortium name="RefSeq"/>
        </authorList>
    </citation>
    <scope>IDENTIFICATION</scope>
    <source>
        <tissue evidence="6">Blood</tissue>
    </source>
</reference>
<keyword evidence="3" id="KW-0539">Nucleus</keyword>
<dbReference type="InterPro" id="IPR016024">
    <property type="entry name" value="ARM-type_fold"/>
</dbReference>
<gene>
    <name evidence="6" type="primary">NOC2L</name>
</gene>
<feature type="region of interest" description="Disordered" evidence="4">
    <location>
        <begin position="564"/>
        <end position="665"/>
    </location>
</feature>
<evidence type="ECO:0000256" key="4">
    <source>
        <dbReference type="SAM" id="MobiDB-lite"/>
    </source>
</evidence>
<dbReference type="RefSeq" id="XP_070462384.1">
    <property type="nucleotide sequence ID" value="XM_070606283.1"/>
</dbReference>
<reference evidence="5" key="1">
    <citation type="submission" date="2025-05" db="UniProtKB">
        <authorList>
            <consortium name="RefSeq"/>
        </authorList>
    </citation>
    <scope>NUCLEOTIDE SEQUENCE [LARGE SCALE GENOMIC DNA]</scope>
</reference>
<evidence type="ECO:0000256" key="2">
    <source>
        <dbReference type="ARBA" id="ARBA00005907"/>
    </source>
</evidence>
<evidence type="ECO:0000256" key="3">
    <source>
        <dbReference type="ARBA" id="ARBA00023242"/>
    </source>
</evidence>
<dbReference type="GeneID" id="103558563"/>
<dbReference type="InterPro" id="IPR005343">
    <property type="entry name" value="Noc2"/>
</dbReference>